<dbReference type="HOGENOM" id="CLU_1046494_0_0_1"/>
<proteinExistence type="predicted"/>
<gene>
    <name evidence="1" type="ORF">BN946_scf184983.g25</name>
</gene>
<dbReference type="STRING" id="5643.A0A060SDE8"/>
<reference evidence="1" key="1">
    <citation type="submission" date="2014-01" db="EMBL/GenBank/DDBJ databases">
        <title>The genome of the white-rot fungus Pycnoporus cinnabarinus: a basidiomycete model with a versatile arsenal for lignocellulosic biomass breakdown.</title>
        <authorList>
            <person name="Levasseur A."/>
            <person name="Lomascolo A."/>
            <person name="Ruiz-Duenas F.J."/>
            <person name="Uzan E."/>
            <person name="Piumi F."/>
            <person name="Kues U."/>
            <person name="Ram A.F.J."/>
            <person name="Murat C."/>
            <person name="Haon M."/>
            <person name="Benoit I."/>
            <person name="Arfi Y."/>
            <person name="Chevret D."/>
            <person name="Drula E."/>
            <person name="Kwon M.J."/>
            <person name="Gouret P."/>
            <person name="Lesage-Meessen L."/>
            <person name="Lombard V."/>
            <person name="Mariette J."/>
            <person name="Noirot C."/>
            <person name="Park J."/>
            <person name="Patyshakuliyeva A."/>
            <person name="Wieneger R.A.B."/>
            <person name="Wosten H.A.B."/>
            <person name="Martin F."/>
            <person name="Coutinho P.M."/>
            <person name="de Vries R."/>
            <person name="Martinez A.T."/>
            <person name="Klopp C."/>
            <person name="Pontarotti P."/>
            <person name="Henrissat B."/>
            <person name="Record E."/>
        </authorList>
    </citation>
    <scope>NUCLEOTIDE SEQUENCE [LARGE SCALE GENOMIC DNA]</scope>
    <source>
        <strain evidence="1">BRFM137</strain>
    </source>
</reference>
<evidence type="ECO:0000313" key="2">
    <source>
        <dbReference type="Proteomes" id="UP000029665"/>
    </source>
</evidence>
<dbReference type="Proteomes" id="UP000029665">
    <property type="component" value="Unassembled WGS sequence"/>
</dbReference>
<sequence length="310" mass="35810">MEQYLRGLQQLFEWHHLVPNNHISLHLRECLELFGPVHAWWAYPFERFNGLLQGLNTNSKADAIPLTFMRYFYIGSNLRWLMSTTEWPDAAPYTAMAESFHDTFRNAGRGTRLADFHPFGSENANTFEYNVKKSATLPRALYDLLVDRVQRISRLPFTSLFAPMADRRPRLSTEVQYVKSVDCGGVKFAREGGHGRNSFVLFALPDEQTSTFPRAGRIEDIFLHVRVEDGKSIVEPFFVVHEYEPLADEHLSMDPYRRFPDLNTRLFYAKSRSSPVLLSIADIKAHFAAYFYEPSDIGQECVVVRSLDRT</sequence>
<dbReference type="AlphaFoldDB" id="A0A060SDE8"/>
<keyword evidence="2" id="KW-1185">Reference proteome</keyword>
<organism evidence="1 2">
    <name type="scientific">Pycnoporus cinnabarinus</name>
    <name type="common">Cinnabar-red polypore</name>
    <name type="synonym">Trametes cinnabarina</name>
    <dbReference type="NCBI Taxonomy" id="5643"/>
    <lineage>
        <taxon>Eukaryota</taxon>
        <taxon>Fungi</taxon>
        <taxon>Dikarya</taxon>
        <taxon>Basidiomycota</taxon>
        <taxon>Agaricomycotina</taxon>
        <taxon>Agaricomycetes</taxon>
        <taxon>Polyporales</taxon>
        <taxon>Polyporaceae</taxon>
        <taxon>Trametes</taxon>
    </lineage>
</organism>
<dbReference type="PANTHER" id="PTHR46579">
    <property type="entry name" value="F5/8 TYPE C DOMAIN-CONTAINING PROTEIN-RELATED"/>
    <property type="match status" value="1"/>
</dbReference>
<protein>
    <recommendedName>
        <fullName evidence="3">DUF4218 domain-containing protein</fullName>
    </recommendedName>
</protein>
<evidence type="ECO:0008006" key="3">
    <source>
        <dbReference type="Google" id="ProtNLM"/>
    </source>
</evidence>
<dbReference type="PANTHER" id="PTHR46579:SF2">
    <property type="entry name" value="C2H2-TYPE DOMAIN-CONTAINING PROTEIN"/>
    <property type="match status" value="1"/>
</dbReference>
<dbReference type="OMA" id="NANTFEY"/>
<name>A0A060SDE8_PYCCI</name>
<dbReference type="EMBL" id="CCBP010000114">
    <property type="protein sequence ID" value="CDO72542.1"/>
    <property type="molecule type" value="Genomic_DNA"/>
</dbReference>
<comment type="caution">
    <text evidence="1">The sequence shown here is derived from an EMBL/GenBank/DDBJ whole genome shotgun (WGS) entry which is preliminary data.</text>
</comment>
<accession>A0A060SDE8</accession>
<evidence type="ECO:0000313" key="1">
    <source>
        <dbReference type="EMBL" id="CDO72542.1"/>
    </source>
</evidence>
<dbReference type="OrthoDB" id="2754361at2759"/>